<keyword evidence="2 5" id="KW-0812">Transmembrane</keyword>
<feature type="transmembrane region" description="Helical" evidence="5">
    <location>
        <begin position="40"/>
        <end position="58"/>
    </location>
</feature>
<reference evidence="7 8" key="1">
    <citation type="journal article" date="2024" name="BMC Genomics">
        <title>Genome assembly of redclaw crayfish (Cherax quadricarinatus) provides insights into its immune adaptation and hypoxia tolerance.</title>
        <authorList>
            <person name="Liu Z."/>
            <person name="Zheng J."/>
            <person name="Li H."/>
            <person name="Fang K."/>
            <person name="Wang S."/>
            <person name="He J."/>
            <person name="Zhou D."/>
            <person name="Weng S."/>
            <person name="Chi M."/>
            <person name="Gu Z."/>
            <person name="He J."/>
            <person name="Li F."/>
            <person name="Wang M."/>
        </authorList>
    </citation>
    <scope>NUCLEOTIDE SEQUENCE [LARGE SCALE GENOMIC DNA]</scope>
    <source>
        <strain evidence="7">ZL_2023a</strain>
    </source>
</reference>
<keyword evidence="8" id="KW-1185">Reference proteome</keyword>
<dbReference type="Pfam" id="PF00083">
    <property type="entry name" value="Sugar_tr"/>
    <property type="match status" value="1"/>
</dbReference>
<feature type="non-terminal residue" evidence="7">
    <location>
        <position position="368"/>
    </location>
</feature>
<dbReference type="InterPro" id="IPR036259">
    <property type="entry name" value="MFS_trans_sf"/>
</dbReference>
<dbReference type="Gene3D" id="1.20.1250.20">
    <property type="entry name" value="MFS general substrate transporter like domains"/>
    <property type="match status" value="1"/>
</dbReference>
<protein>
    <recommendedName>
        <fullName evidence="6">Major facilitator superfamily (MFS) profile domain-containing protein</fullName>
    </recommendedName>
</protein>
<feature type="transmembrane region" description="Helical" evidence="5">
    <location>
        <begin position="230"/>
        <end position="247"/>
    </location>
</feature>
<feature type="transmembrane region" description="Helical" evidence="5">
    <location>
        <begin position="126"/>
        <end position="144"/>
    </location>
</feature>
<feature type="non-terminal residue" evidence="7">
    <location>
        <position position="1"/>
    </location>
</feature>
<evidence type="ECO:0000256" key="4">
    <source>
        <dbReference type="ARBA" id="ARBA00023136"/>
    </source>
</evidence>
<dbReference type="GO" id="GO:0016020">
    <property type="term" value="C:membrane"/>
    <property type="evidence" value="ECO:0007669"/>
    <property type="project" value="UniProtKB-SubCell"/>
</dbReference>
<proteinExistence type="predicted"/>
<evidence type="ECO:0000256" key="1">
    <source>
        <dbReference type="ARBA" id="ARBA00004141"/>
    </source>
</evidence>
<feature type="domain" description="Major facilitator superfamily (MFS) profile" evidence="6">
    <location>
        <begin position="1"/>
        <end position="368"/>
    </location>
</feature>
<dbReference type="EMBL" id="JARKIK010000857">
    <property type="protein sequence ID" value="KAK8720101.1"/>
    <property type="molecule type" value="Genomic_DNA"/>
</dbReference>
<comment type="caution">
    <text evidence="7">The sequence shown here is derived from an EMBL/GenBank/DDBJ whole genome shotgun (WGS) entry which is preliminary data.</text>
</comment>
<evidence type="ECO:0000259" key="6">
    <source>
        <dbReference type="PROSITE" id="PS50850"/>
    </source>
</evidence>
<organism evidence="7 8">
    <name type="scientific">Cherax quadricarinatus</name>
    <name type="common">Australian red claw crayfish</name>
    <dbReference type="NCBI Taxonomy" id="27406"/>
    <lineage>
        <taxon>Eukaryota</taxon>
        <taxon>Metazoa</taxon>
        <taxon>Ecdysozoa</taxon>
        <taxon>Arthropoda</taxon>
        <taxon>Crustacea</taxon>
        <taxon>Multicrustacea</taxon>
        <taxon>Malacostraca</taxon>
        <taxon>Eumalacostraca</taxon>
        <taxon>Eucarida</taxon>
        <taxon>Decapoda</taxon>
        <taxon>Pleocyemata</taxon>
        <taxon>Astacidea</taxon>
        <taxon>Parastacoidea</taxon>
        <taxon>Parastacidae</taxon>
        <taxon>Cherax</taxon>
    </lineage>
</organism>
<feature type="transmembrane region" description="Helical" evidence="5">
    <location>
        <begin position="312"/>
        <end position="335"/>
    </location>
</feature>
<dbReference type="PROSITE" id="PS50850">
    <property type="entry name" value="MFS"/>
    <property type="match status" value="1"/>
</dbReference>
<dbReference type="PROSITE" id="PS00216">
    <property type="entry name" value="SUGAR_TRANSPORT_1"/>
    <property type="match status" value="1"/>
</dbReference>
<dbReference type="InterPro" id="IPR005828">
    <property type="entry name" value="MFS_sugar_transport-like"/>
</dbReference>
<keyword evidence="4 5" id="KW-0472">Membrane</keyword>
<dbReference type="PANTHER" id="PTHR24064">
    <property type="entry name" value="SOLUTE CARRIER FAMILY 22 MEMBER"/>
    <property type="match status" value="1"/>
</dbReference>
<feature type="transmembrane region" description="Helical" evidence="5">
    <location>
        <begin position="100"/>
        <end position="120"/>
    </location>
</feature>
<dbReference type="AlphaFoldDB" id="A0AAW0VSX2"/>
<comment type="subcellular location">
    <subcellularLocation>
        <location evidence="1">Membrane</location>
        <topology evidence="1">Multi-pass membrane protein</topology>
    </subcellularLocation>
</comment>
<feature type="transmembrane region" description="Helical" evidence="5">
    <location>
        <begin position="12"/>
        <end position="33"/>
    </location>
</feature>
<feature type="transmembrane region" description="Helical" evidence="5">
    <location>
        <begin position="287"/>
        <end position="306"/>
    </location>
</feature>
<feature type="transmembrane region" description="Helical" evidence="5">
    <location>
        <begin position="64"/>
        <end position="88"/>
    </location>
</feature>
<evidence type="ECO:0000256" key="3">
    <source>
        <dbReference type="ARBA" id="ARBA00022989"/>
    </source>
</evidence>
<dbReference type="InterPro" id="IPR020846">
    <property type="entry name" value="MFS_dom"/>
</dbReference>
<evidence type="ECO:0000256" key="2">
    <source>
        <dbReference type="ARBA" id="ARBA00022692"/>
    </source>
</evidence>
<sequence length="368" mass="40284">FNLTCDRSWLGPLAVSVYMTGMLVGAVTIGDLADRFGRKIGILVSALLLGFGGVVSAVSPNYYIFLLMRFLTGAGSIGLFQSSVVLAVEFVGTKWRTFTGIIIEIPFALGEAMTGVLAVFIRDWRWLIVAVTAPAFLLVSYTWLMPESVRWLMAQGRRGEARKIIETVGRVNNVEVPRHLLDDHNVEVPTTDGTSSVSASQIELVNEPLHKDKIKTLVDLLRTPKTRMRTCIMFFFLSVCALVYYGLSSNSGSLGGNIFVNFIVIMLIEIPSYIFSFFILDRMGRKGSLSFVFLLGGFSCLISGFIPEGYDWLVVVLSMLGKFGIAAAFAIAFVYSTEIFPTEYRSVGVGACSMCSRLGGILAPFIAS</sequence>
<evidence type="ECO:0000256" key="5">
    <source>
        <dbReference type="SAM" id="Phobius"/>
    </source>
</evidence>
<gene>
    <name evidence="7" type="ORF">OTU49_013579</name>
</gene>
<feature type="transmembrane region" description="Helical" evidence="5">
    <location>
        <begin position="259"/>
        <end position="280"/>
    </location>
</feature>
<keyword evidence="3 5" id="KW-1133">Transmembrane helix</keyword>
<name>A0AAW0VSX2_CHEQU</name>
<dbReference type="SUPFAM" id="SSF103473">
    <property type="entry name" value="MFS general substrate transporter"/>
    <property type="match status" value="1"/>
</dbReference>
<evidence type="ECO:0000313" key="7">
    <source>
        <dbReference type="EMBL" id="KAK8720101.1"/>
    </source>
</evidence>
<dbReference type="InterPro" id="IPR005829">
    <property type="entry name" value="Sugar_transporter_CS"/>
</dbReference>
<dbReference type="GO" id="GO:0022857">
    <property type="term" value="F:transmembrane transporter activity"/>
    <property type="evidence" value="ECO:0007669"/>
    <property type="project" value="InterPro"/>
</dbReference>
<accession>A0AAW0VSX2</accession>
<dbReference type="CDD" id="cd17317">
    <property type="entry name" value="MFS_SLC22"/>
    <property type="match status" value="1"/>
</dbReference>
<dbReference type="Proteomes" id="UP001445076">
    <property type="component" value="Unassembled WGS sequence"/>
</dbReference>
<evidence type="ECO:0000313" key="8">
    <source>
        <dbReference type="Proteomes" id="UP001445076"/>
    </source>
</evidence>